<dbReference type="RefSeq" id="WP_098782674.1">
    <property type="nucleotide sequence ID" value="NZ_NULI01000054.1"/>
</dbReference>
<keyword evidence="1" id="KW-0472">Membrane</keyword>
<dbReference type="Proteomes" id="UP000224203">
    <property type="component" value="Unassembled WGS sequence"/>
</dbReference>
<sequence length="65" mass="7910">MVITSIENIYNVSVFLMLLSTFCFYLYLRKIKRERKLTGFEFTMYIITQVSYILWGIYIIYINFA</sequence>
<comment type="caution">
    <text evidence="2">The sequence shown here is derived from an EMBL/GenBank/DDBJ whole genome shotgun (WGS) entry which is preliminary data.</text>
</comment>
<proteinExistence type="predicted"/>
<dbReference type="AlphaFoldDB" id="A0A9X7GW72"/>
<feature type="transmembrane region" description="Helical" evidence="1">
    <location>
        <begin position="40"/>
        <end position="62"/>
    </location>
</feature>
<protein>
    <submittedName>
        <fullName evidence="2">Uncharacterized protein</fullName>
    </submittedName>
</protein>
<organism evidence="2 3">
    <name type="scientific">Bacillus cereus</name>
    <dbReference type="NCBI Taxonomy" id="1396"/>
    <lineage>
        <taxon>Bacteria</taxon>
        <taxon>Bacillati</taxon>
        <taxon>Bacillota</taxon>
        <taxon>Bacilli</taxon>
        <taxon>Bacillales</taxon>
        <taxon>Bacillaceae</taxon>
        <taxon>Bacillus</taxon>
        <taxon>Bacillus cereus group</taxon>
    </lineage>
</organism>
<gene>
    <name evidence="2" type="ORF">COC69_11800</name>
</gene>
<keyword evidence="1" id="KW-0812">Transmembrane</keyword>
<keyword evidence="1" id="KW-1133">Transmembrane helix</keyword>
<evidence type="ECO:0000313" key="3">
    <source>
        <dbReference type="Proteomes" id="UP000224203"/>
    </source>
</evidence>
<dbReference type="EMBL" id="NULI01000054">
    <property type="protein sequence ID" value="PGS79645.1"/>
    <property type="molecule type" value="Genomic_DNA"/>
</dbReference>
<name>A0A9X7GW72_BACCE</name>
<evidence type="ECO:0000313" key="2">
    <source>
        <dbReference type="EMBL" id="PGS79645.1"/>
    </source>
</evidence>
<reference evidence="2 3" key="1">
    <citation type="submission" date="2017-09" db="EMBL/GenBank/DDBJ databases">
        <title>Large-scale bioinformatics analysis of Bacillus genomes uncovers conserved roles of natural products in bacterial physiology.</title>
        <authorList>
            <consortium name="Agbiome Team Llc"/>
            <person name="Bleich R.M."/>
            <person name="Grubbs K.J."/>
            <person name="Santa Maria K.C."/>
            <person name="Allen S.E."/>
            <person name="Farag S."/>
            <person name="Shank E.A."/>
            <person name="Bowers A."/>
        </authorList>
    </citation>
    <scope>NUCLEOTIDE SEQUENCE [LARGE SCALE GENOMIC DNA]</scope>
    <source>
        <strain evidence="2 3">AFS041711</strain>
    </source>
</reference>
<feature type="transmembrane region" description="Helical" evidence="1">
    <location>
        <begin position="12"/>
        <end position="28"/>
    </location>
</feature>
<evidence type="ECO:0000256" key="1">
    <source>
        <dbReference type="SAM" id="Phobius"/>
    </source>
</evidence>
<accession>A0A9X7GW72</accession>